<dbReference type="InterPro" id="IPR036427">
    <property type="entry name" value="Bromodomain-like_sf"/>
</dbReference>
<evidence type="ECO:0000256" key="3">
    <source>
        <dbReference type="SAM" id="Coils"/>
    </source>
</evidence>
<reference evidence="6 7" key="1">
    <citation type="journal article" date="2017" name="Mol. Biol. Evol.">
        <title>The 4-celled Tetrabaena socialis nuclear genome reveals the essential components for genetic control of cell number at the origin of multicellularity in the volvocine lineage.</title>
        <authorList>
            <person name="Featherston J."/>
            <person name="Arakaki Y."/>
            <person name="Hanschen E.R."/>
            <person name="Ferris P.J."/>
            <person name="Michod R.E."/>
            <person name="Olson B.J.S.C."/>
            <person name="Nozaki H."/>
            <person name="Durand P.M."/>
        </authorList>
    </citation>
    <scope>NUCLEOTIDE SEQUENCE [LARGE SCALE GENOMIC DNA]</scope>
    <source>
        <strain evidence="6 7">NIES-571</strain>
    </source>
</reference>
<sequence>MQHPSLAAPTLFVEDGHMRCAHTMGLGLAPDGRRGLMEPDWSDTARRMVDRIITGLKDNAKCFMGRVEEKAAPGYYKTIKKPMWIGLVQEKLNSGKYETPLDFCSDVRLIWSNCKSYHALYGWSTLYGHNNRMRTLAEQARQRFEYDWAASELGGTGVEPSAATPGAASGAPPNAAPIDVVDLVFDEDEGERPPPKRRQRAAAGAGVDAVGGGSGPSNSSAGSPSMSTGGESTVRLAAAALEELCTSTPAATPAEVAARRRAAQEAGELDALPEAERAVEQLLRELEARVRQEAAAAAAVREAEHEAAKQQMEARVRQEAAAAAEAREVEWVAEREAADARLREMEEQMHQQGEVLQEEAAAAFEAWQGGVEARQVAEARVQELVNENRLLKEQVQSLTDMHSNIVHYIQRGLKGARGRAPALPQLR</sequence>
<comment type="caution">
    <text evidence="6">The sequence shown here is derived from an EMBL/GenBank/DDBJ whole genome shotgun (WGS) entry which is preliminary data.</text>
</comment>
<dbReference type="Proteomes" id="UP000236333">
    <property type="component" value="Unassembled WGS sequence"/>
</dbReference>
<dbReference type="InterPro" id="IPR037782">
    <property type="entry name" value="Spt7"/>
</dbReference>
<dbReference type="PANTHER" id="PTHR47343">
    <property type="entry name" value="TRANSCRIPTIONAL ACTIVATOR SPT7"/>
    <property type="match status" value="1"/>
</dbReference>
<feature type="region of interest" description="Disordered" evidence="4">
    <location>
        <begin position="188"/>
        <end position="230"/>
    </location>
</feature>
<gene>
    <name evidence="6" type="ORF">TSOC_000827</name>
</gene>
<dbReference type="PROSITE" id="PS50014">
    <property type="entry name" value="BROMODOMAIN_2"/>
    <property type="match status" value="1"/>
</dbReference>
<name>A0A2J8AI93_9CHLO</name>
<dbReference type="PRINTS" id="PR00503">
    <property type="entry name" value="BROMODOMAIN"/>
</dbReference>
<proteinExistence type="predicted"/>
<keyword evidence="3" id="KW-0175">Coiled coil</keyword>
<feature type="coiled-coil region" evidence="3">
    <location>
        <begin position="272"/>
        <end position="401"/>
    </location>
</feature>
<evidence type="ECO:0000259" key="5">
    <source>
        <dbReference type="PROSITE" id="PS50014"/>
    </source>
</evidence>
<organism evidence="6 7">
    <name type="scientific">Tetrabaena socialis</name>
    <dbReference type="NCBI Taxonomy" id="47790"/>
    <lineage>
        <taxon>Eukaryota</taxon>
        <taxon>Viridiplantae</taxon>
        <taxon>Chlorophyta</taxon>
        <taxon>core chlorophytes</taxon>
        <taxon>Chlorophyceae</taxon>
        <taxon>CS clade</taxon>
        <taxon>Chlamydomonadales</taxon>
        <taxon>Tetrabaenaceae</taxon>
        <taxon>Tetrabaena</taxon>
    </lineage>
</organism>
<dbReference type="InterPro" id="IPR001487">
    <property type="entry name" value="Bromodomain"/>
</dbReference>
<evidence type="ECO:0000313" key="7">
    <source>
        <dbReference type="Proteomes" id="UP000236333"/>
    </source>
</evidence>
<feature type="region of interest" description="Disordered" evidence="4">
    <location>
        <begin position="156"/>
        <end position="175"/>
    </location>
</feature>
<feature type="compositionally biased region" description="Low complexity" evidence="4">
    <location>
        <begin position="216"/>
        <end position="230"/>
    </location>
</feature>
<keyword evidence="1 2" id="KW-0103">Bromodomain</keyword>
<dbReference type="SUPFAM" id="SSF47370">
    <property type="entry name" value="Bromodomain"/>
    <property type="match status" value="1"/>
</dbReference>
<evidence type="ECO:0000256" key="1">
    <source>
        <dbReference type="ARBA" id="ARBA00023117"/>
    </source>
</evidence>
<dbReference type="CDD" id="cd04369">
    <property type="entry name" value="Bromodomain"/>
    <property type="match status" value="1"/>
</dbReference>
<dbReference type="SMART" id="SM00297">
    <property type="entry name" value="BROMO"/>
    <property type="match status" value="1"/>
</dbReference>
<evidence type="ECO:0000256" key="4">
    <source>
        <dbReference type="SAM" id="MobiDB-lite"/>
    </source>
</evidence>
<keyword evidence="7" id="KW-1185">Reference proteome</keyword>
<dbReference type="EMBL" id="PGGS01000012">
    <property type="protein sequence ID" value="PNH12243.1"/>
    <property type="molecule type" value="Genomic_DNA"/>
</dbReference>
<feature type="compositionally biased region" description="Low complexity" evidence="4">
    <location>
        <begin position="160"/>
        <end position="175"/>
    </location>
</feature>
<dbReference type="Gene3D" id="1.20.920.10">
    <property type="entry name" value="Bromodomain-like"/>
    <property type="match status" value="1"/>
</dbReference>
<protein>
    <submittedName>
        <fullName evidence="6">Bromodomain and WD repeat domain-containing protein</fullName>
    </submittedName>
</protein>
<dbReference type="GO" id="GO:0006357">
    <property type="term" value="P:regulation of transcription by RNA polymerase II"/>
    <property type="evidence" value="ECO:0007669"/>
    <property type="project" value="TreeGrafter"/>
</dbReference>
<evidence type="ECO:0000313" key="6">
    <source>
        <dbReference type="EMBL" id="PNH12243.1"/>
    </source>
</evidence>
<feature type="domain" description="Bromo" evidence="5">
    <location>
        <begin position="63"/>
        <end position="118"/>
    </location>
</feature>
<dbReference type="GO" id="GO:0000124">
    <property type="term" value="C:SAGA complex"/>
    <property type="evidence" value="ECO:0007669"/>
    <property type="project" value="InterPro"/>
</dbReference>
<dbReference type="OrthoDB" id="21449at2759"/>
<dbReference type="GO" id="GO:0005198">
    <property type="term" value="F:structural molecule activity"/>
    <property type="evidence" value="ECO:0007669"/>
    <property type="project" value="TreeGrafter"/>
</dbReference>
<dbReference type="AlphaFoldDB" id="A0A2J8AI93"/>
<accession>A0A2J8AI93</accession>
<evidence type="ECO:0000256" key="2">
    <source>
        <dbReference type="PROSITE-ProRule" id="PRU00035"/>
    </source>
</evidence>
<dbReference type="PANTHER" id="PTHR47343:SF1">
    <property type="entry name" value="TRANSCRIPTIONAL ACTIVATOR SPT7"/>
    <property type="match status" value="1"/>
</dbReference>
<dbReference type="Pfam" id="PF00439">
    <property type="entry name" value="Bromodomain"/>
    <property type="match status" value="1"/>
</dbReference>
<dbReference type="GO" id="GO:0046695">
    <property type="term" value="C:SLIK (SAGA-like) complex"/>
    <property type="evidence" value="ECO:0007669"/>
    <property type="project" value="InterPro"/>
</dbReference>